<keyword evidence="3 9" id="KW-0813">Transport</keyword>
<evidence type="ECO:0000256" key="10">
    <source>
        <dbReference type="SAM" id="Phobius"/>
    </source>
</evidence>
<feature type="transmembrane region" description="Helical" evidence="10">
    <location>
        <begin position="205"/>
        <end position="232"/>
    </location>
</feature>
<evidence type="ECO:0000256" key="1">
    <source>
        <dbReference type="ARBA" id="ARBA00004429"/>
    </source>
</evidence>
<dbReference type="Proteomes" id="UP001063816">
    <property type="component" value="Unassembled WGS sequence"/>
</dbReference>
<organism evidence="12 13">
    <name type="scientific">Silvania hatchlandensis</name>
    <dbReference type="NCBI Taxonomy" id="2926469"/>
    <lineage>
        <taxon>Bacteria</taxon>
        <taxon>Pseudomonadati</taxon>
        <taxon>Pseudomonadota</taxon>
        <taxon>Gammaproteobacteria</taxon>
        <taxon>Enterobacterales</taxon>
        <taxon>Enterobacteriaceae</taxon>
        <taxon>Silvania</taxon>
    </lineage>
</organism>
<keyword evidence="13" id="KW-1185">Reference proteome</keyword>
<keyword evidence="8 10" id="KW-0472">Membrane</keyword>
<dbReference type="PROSITE" id="PS00874">
    <property type="entry name" value="T2SP_F"/>
    <property type="match status" value="1"/>
</dbReference>
<dbReference type="GO" id="GO:0015628">
    <property type="term" value="P:protein secretion by the type II secretion system"/>
    <property type="evidence" value="ECO:0007669"/>
    <property type="project" value="TreeGrafter"/>
</dbReference>
<feature type="domain" description="Type II secretion system protein GspF" evidence="11">
    <location>
        <begin position="268"/>
        <end position="388"/>
    </location>
</feature>
<dbReference type="EMBL" id="JAMGZK010000047">
    <property type="protein sequence ID" value="MCU6664790.1"/>
    <property type="molecule type" value="Genomic_DNA"/>
</dbReference>
<evidence type="ECO:0000256" key="8">
    <source>
        <dbReference type="ARBA" id="ARBA00023136"/>
    </source>
</evidence>
<evidence type="ECO:0000256" key="6">
    <source>
        <dbReference type="ARBA" id="ARBA00022692"/>
    </source>
</evidence>
<dbReference type="NCBIfam" id="NF007861">
    <property type="entry name" value="PRK10573.1"/>
    <property type="match status" value="1"/>
</dbReference>
<dbReference type="RefSeq" id="WP_271282436.1">
    <property type="nucleotide sequence ID" value="NZ_JAMGZK010000047.1"/>
</dbReference>
<comment type="subcellular location">
    <subcellularLocation>
        <location evidence="1 9">Cell inner membrane</location>
        <topology evidence="1 9">Multi-pass membrane protein</topology>
    </subcellularLocation>
</comment>
<comment type="similarity">
    <text evidence="2 9">Belongs to the GSP F family.</text>
</comment>
<comment type="caution">
    <text evidence="12">The sequence shown here is derived from an EMBL/GenBank/DDBJ whole genome shotgun (WGS) entry which is preliminary data.</text>
</comment>
<keyword evidence="4" id="KW-1003">Cell membrane</keyword>
<dbReference type="Pfam" id="PF00482">
    <property type="entry name" value="T2SSF"/>
    <property type="match status" value="2"/>
</dbReference>
<protein>
    <submittedName>
        <fullName evidence="12">Protein transport protein HofC</fullName>
    </submittedName>
</protein>
<dbReference type="InterPro" id="IPR042094">
    <property type="entry name" value="T2SS_GspF_sf"/>
</dbReference>
<keyword evidence="6 9" id="KW-0812">Transmembrane</keyword>
<evidence type="ECO:0000259" key="11">
    <source>
        <dbReference type="Pfam" id="PF00482"/>
    </source>
</evidence>
<dbReference type="PANTHER" id="PTHR30012">
    <property type="entry name" value="GENERAL SECRETION PATHWAY PROTEIN"/>
    <property type="match status" value="1"/>
</dbReference>
<evidence type="ECO:0000256" key="3">
    <source>
        <dbReference type="ARBA" id="ARBA00022448"/>
    </source>
</evidence>
<evidence type="ECO:0000313" key="13">
    <source>
        <dbReference type="Proteomes" id="UP001063816"/>
    </source>
</evidence>
<name>A0A9J6Q5F6_9ENTR</name>
<proteinExistence type="inferred from homology"/>
<dbReference type="PRINTS" id="PR00812">
    <property type="entry name" value="BCTERIALGSPF"/>
</dbReference>
<dbReference type="AlphaFoldDB" id="A0A9J6Q5F6"/>
<dbReference type="FunFam" id="1.20.81.30:FF:000001">
    <property type="entry name" value="Type II secretion system protein F"/>
    <property type="match status" value="2"/>
</dbReference>
<sequence>MASNQLWRWRALSLQGECQQGALWAPDRDTASAVLRDKDLLPLELKRGARPTPRWQPQHRYEVIHQLATLLQAGLTLSAGLDLLAQQHPARHWQALLQSLADDLSAGCAFSDALKKWPNVFPPLYVSMMKTGELTGKLDECCRQLAQQQKTQQQLSAKVKKALRYPVIILTLAVAVVLAMVTLVLPEFAGIYKTFNTPLPALTQAVMGIASFLQERGVALVLFLLVTVMGLLTVRRHRRWRVATQRLMLRCPIIGSLARGQKLSQIFTVLSLTQQAGIAFLQGLESTEETLECPFWKEKLQAIHQRVTQGSPIWSALNDAQVFTPLCIQLVRTGEASGALDTMLRNLAQHHNEQTFQQADNLASLLEPLLLIVTGVIIGTLVVAMYLPIFHLGDAMGAG</sequence>
<evidence type="ECO:0000256" key="9">
    <source>
        <dbReference type="RuleBase" id="RU003923"/>
    </source>
</evidence>
<evidence type="ECO:0000256" key="5">
    <source>
        <dbReference type="ARBA" id="ARBA00022519"/>
    </source>
</evidence>
<feature type="transmembrane region" description="Helical" evidence="10">
    <location>
        <begin position="162"/>
        <end position="185"/>
    </location>
</feature>
<evidence type="ECO:0000256" key="4">
    <source>
        <dbReference type="ARBA" id="ARBA00022475"/>
    </source>
</evidence>
<feature type="domain" description="Type II secretion system protein GspF" evidence="11">
    <location>
        <begin position="64"/>
        <end position="186"/>
    </location>
</feature>
<reference evidence="12" key="1">
    <citation type="submission" date="2022-05" db="EMBL/GenBank/DDBJ databases">
        <title>Description of a novel species of Leclercia; Leclercia tamurae and the Proposal for a Novel Genus Silvania gen. nov. Containing Two Novel Species Silvania hatchlandensis sp. nov. and Silvania confinis sp. nov. Isolated from the Rhizosphere of Oak.</title>
        <authorList>
            <person name="Maddock D.W."/>
            <person name="Brady C.L."/>
            <person name="Denman S."/>
            <person name="Arnold D."/>
        </authorList>
    </citation>
    <scope>NUCLEOTIDE SEQUENCE</scope>
    <source>
        <strain evidence="12">H19S6</strain>
    </source>
</reference>
<keyword evidence="5" id="KW-0997">Cell inner membrane</keyword>
<dbReference type="InterPro" id="IPR001992">
    <property type="entry name" value="T2SS_GspF/T4SS_PilC_CS"/>
</dbReference>
<dbReference type="PANTHER" id="PTHR30012:SF7">
    <property type="entry name" value="PROTEIN TRANSPORT PROTEIN HOFC HOMOLOG"/>
    <property type="match status" value="1"/>
</dbReference>
<evidence type="ECO:0000313" key="12">
    <source>
        <dbReference type="EMBL" id="MCU6664790.1"/>
    </source>
</evidence>
<evidence type="ECO:0000256" key="7">
    <source>
        <dbReference type="ARBA" id="ARBA00022989"/>
    </source>
</evidence>
<dbReference type="Gene3D" id="1.20.81.30">
    <property type="entry name" value="Type II secretion system (T2SS), domain F"/>
    <property type="match status" value="2"/>
</dbReference>
<gene>
    <name evidence="12" type="primary">hofC</name>
    <name evidence="12" type="ORF">M8014_10610</name>
</gene>
<dbReference type="InterPro" id="IPR018076">
    <property type="entry name" value="T2SS_GspF_dom"/>
</dbReference>
<dbReference type="InterPro" id="IPR003004">
    <property type="entry name" value="GspF/PilC"/>
</dbReference>
<feature type="transmembrane region" description="Helical" evidence="10">
    <location>
        <begin position="369"/>
        <end position="389"/>
    </location>
</feature>
<keyword evidence="7 10" id="KW-1133">Transmembrane helix</keyword>
<dbReference type="GO" id="GO:0005886">
    <property type="term" value="C:plasma membrane"/>
    <property type="evidence" value="ECO:0007669"/>
    <property type="project" value="UniProtKB-SubCell"/>
</dbReference>
<evidence type="ECO:0000256" key="2">
    <source>
        <dbReference type="ARBA" id="ARBA00005745"/>
    </source>
</evidence>
<accession>A0A9J6Q5F6</accession>